<feature type="region of interest" description="Disordered" evidence="1">
    <location>
        <begin position="544"/>
        <end position="628"/>
    </location>
</feature>
<feature type="region of interest" description="Disordered" evidence="1">
    <location>
        <begin position="332"/>
        <end position="361"/>
    </location>
</feature>
<feature type="compositionally biased region" description="Low complexity" evidence="1">
    <location>
        <begin position="717"/>
        <end position="732"/>
    </location>
</feature>
<dbReference type="AlphaFoldDB" id="A0A427XG86"/>
<feature type="compositionally biased region" description="Basic and acidic residues" evidence="1">
    <location>
        <begin position="143"/>
        <end position="162"/>
    </location>
</feature>
<gene>
    <name evidence="2" type="ORF">EHS24_003291</name>
</gene>
<feature type="compositionally biased region" description="Polar residues" evidence="1">
    <location>
        <begin position="334"/>
        <end position="361"/>
    </location>
</feature>
<dbReference type="RefSeq" id="XP_028472871.1">
    <property type="nucleotide sequence ID" value="XM_028618983.1"/>
</dbReference>
<feature type="compositionally biased region" description="Polar residues" evidence="1">
    <location>
        <begin position="207"/>
        <end position="222"/>
    </location>
</feature>
<keyword evidence="3" id="KW-1185">Reference proteome</keyword>
<feature type="region of interest" description="Disordered" evidence="1">
    <location>
        <begin position="455"/>
        <end position="497"/>
    </location>
</feature>
<accession>A0A427XG86</accession>
<dbReference type="Proteomes" id="UP000279236">
    <property type="component" value="Unassembled WGS sequence"/>
</dbReference>
<proteinExistence type="predicted"/>
<dbReference type="GeneID" id="39587834"/>
<sequence length="732" mass="77969">MPPSPAHHSSPVTTATETRLGPFFFTFRPTPASPAVTVPGILIPLQWPPSTASSPAPFDPGLHPSGASFVFTEFEAAPHPAVRVAAAASDTSVAAGTGAGQLLGVPTPGPTPMATWGIAKAGEHHTAFPRAPPCACTVHCRTGKHDDDTVRPRDRSRAKETVEVDGNATPMAKVPSPLARRRPSLPLAWMGQPEGTTPKASRRDTSTSEATPMNKTLQQLGKQDSARPQSAASQRSQRPVPGDYGVSPRDHSGRSSAMSARRRQSSVDLRLVQEREAAQAAQASQTRSPPACVGDITNLVKRLTRDGIPVRSSSLRAATTPERVLYRRAVFPSPNRQSSPAALGSGTINQQQGTRAQTGPQGSCALAVGNNFTTSESLNSLGSILTVHSEPTQNAVLPRVESDSRAPMSIAPVAQRTPQHIATLADLLRTALDLATAFGGELGVDVAELDIAAPEVTGERMTPPHVSADSPSPVATPRQALRPRASPDSSDHSYDRSAMSWHTDDTAWLHASTANAPHIFDIDHSFSGLLYTVPAGYVNADEYSLSSHHSPSEPPLQRSGSAQSTPVPSHHSAHSSNPFTPRSSRHSSEASRSEYAFDSPPYPSTWDHEDESPDNWTDPDPQTPSPHFLELVQSPVNAQMEMDEGLDSMDAMDAMDDILMDDSPGPPGPAATPWNVDSYGLFYRHDDQWSETRSRVSLTTIPESPEDRRSSLMGPRSSIPSSASGSSFPAVL</sequence>
<comment type="caution">
    <text evidence="2">The sequence shown here is derived from an EMBL/GenBank/DDBJ whole genome shotgun (WGS) entry which is preliminary data.</text>
</comment>
<evidence type="ECO:0000313" key="2">
    <source>
        <dbReference type="EMBL" id="RSH77724.1"/>
    </source>
</evidence>
<evidence type="ECO:0000313" key="3">
    <source>
        <dbReference type="Proteomes" id="UP000279236"/>
    </source>
</evidence>
<protein>
    <submittedName>
        <fullName evidence="2">Uncharacterized protein</fullName>
    </submittedName>
</protein>
<feature type="compositionally biased region" description="Low complexity" evidence="1">
    <location>
        <begin position="226"/>
        <end position="239"/>
    </location>
</feature>
<organism evidence="2 3">
    <name type="scientific">Apiotrichum porosum</name>
    <dbReference type="NCBI Taxonomy" id="105984"/>
    <lineage>
        <taxon>Eukaryota</taxon>
        <taxon>Fungi</taxon>
        <taxon>Dikarya</taxon>
        <taxon>Basidiomycota</taxon>
        <taxon>Agaricomycotina</taxon>
        <taxon>Tremellomycetes</taxon>
        <taxon>Trichosporonales</taxon>
        <taxon>Trichosporonaceae</taxon>
        <taxon>Apiotrichum</taxon>
    </lineage>
</organism>
<feature type="region of interest" description="Disordered" evidence="1">
    <location>
        <begin position="690"/>
        <end position="732"/>
    </location>
</feature>
<dbReference type="EMBL" id="RSCE01000015">
    <property type="protein sequence ID" value="RSH77724.1"/>
    <property type="molecule type" value="Genomic_DNA"/>
</dbReference>
<evidence type="ECO:0000256" key="1">
    <source>
        <dbReference type="SAM" id="MobiDB-lite"/>
    </source>
</evidence>
<reference evidence="2 3" key="1">
    <citation type="submission" date="2018-11" db="EMBL/GenBank/DDBJ databases">
        <title>Genome sequence of Apiotrichum porosum DSM 27194.</title>
        <authorList>
            <person name="Aliyu H."/>
            <person name="Gorte O."/>
            <person name="Ochsenreither K."/>
        </authorList>
    </citation>
    <scope>NUCLEOTIDE SEQUENCE [LARGE SCALE GENOMIC DNA]</scope>
    <source>
        <strain evidence="2 3">DSM 27194</strain>
    </source>
</reference>
<feature type="compositionally biased region" description="Polar residues" evidence="1">
    <location>
        <begin position="558"/>
        <end position="567"/>
    </location>
</feature>
<name>A0A427XG86_9TREE</name>
<feature type="region of interest" description="Disordered" evidence="1">
    <location>
        <begin position="140"/>
        <end position="267"/>
    </location>
</feature>